<keyword evidence="2" id="KW-0812">Transmembrane</keyword>
<keyword evidence="4" id="KW-1185">Reference proteome</keyword>
<organism evidence="3 4">
    <name type="scientific">Ferruginivarius sediminum</name>
    <dbReference type="NCBI Taxonomy" id="2661937"/>
    <lineage>
        <taxon>Bacteria</taxon>
        <taxon>Pseudomonadati</taxon>
        <taxon>Pseudomonadota</taxon>
        <taxon>Alphaproteobacteria</taxon>
        <taxon>Rhodospirillales</taxon>
        <taxon>Rhodospirillaceae</taxon>
        <taxon>Ferruginivarius</taxon>
    </lineage>
</organism>
<name>A0A369T6H5_9PROT</name>
<evidence type="ECO:0000256" key="1">
    <source>
        <dbReference type="SAM" id="MobiDB-lite"/>
    </source>
</evidence>
<proteinExistence type="predicted"/>
<feature type="transmembrane region" description="Helical" evidence="2">
    <location>
        <begin position="111"/>
        <end position="132"/>
    </location>
</feature>
<keyword evidence="2" id="KW-0472">Membrane</keyword>
<evidence type="ECO:0000256" key="2">
    <source>
        <dbReference type="SAM" id="Phobius"/>
    </source>
</evidence>
<feature type="compositionally biased region" description="Basic and acidic residues" evidence="1">
    <location>
        <begin position="160"/>
        <end position="170"/>
    </location>
</feature>
<sequence length="170" mass="19259">MRLFEILLHPEREEDLSRTEIARAANELQVGEFQFLQLAYHHWHGTDMPEGLIDSLFSQYMLENNVPAWARHYAREVLKAAAQGAIDETDPRFHRYDDDYATPLPTGLRRFLAASFVVVLVIGGGIGFSVFIESTTTQLLPPYFEEEELRGGDQPAVEPPGRRGEGMRGL</sequence>
<dbReference type="AlphaFoldDB" id="A0A369T6H5"/>
<comment type="caution">
    <text evidence="3">The sequence shown here is derived from an EMBL/GenBank/DDBJ whole genome shotgun (WGS) entry which is preliminary data.</text>
</comment>
<accession>A0A369T6H5</accession>
<gene>
    <name evidence="3" type="ORF">DRB17_15790</name>
</gene>
<evidence type="ECO:0000313" key="4">
    <source>
        <dbReference type="Proteomes" id="UP000253941"/>
    </source>
</evidence>
<keyword evidence="2" id="KW-1133">Transmembrane helix</keyword>
<dbReference type="RefSeq" id="WP_114583185.1">
    <property type="nucleotide sequence ID" value="NZ_QPMH01000018.1"/>
</dbReference>
<dbReference type="EMBL" id="QPMH01000018">
    <property type="protein sequence ID" value="RDD60920.1"/>
    <property type="molecule type" value="Genomic_DNA"/>
</dbReference>
<dbReference type="Proteomes" id="UP000253941">
    <property type="component" value="Unassembled WGS sequence"/>
</dbReference>
<evidence type="ECO:0000313" key="3">
    <source>
        <dbReference type="EMBL" id="RDD60920.1"/>
    </source>
</evidence>
<reference evidence="3 4" key="1">
    <citation type="submission" date="2018-07" db="EMBL/GenBank/DDBJ databases">
        <title>Venubactetium sediminum gen. nov., sp. nov., isolated from a marine solar saltern.</title>
        <authorList>
            <person name="Wang S."/>
        </authorList>
    </citation>
    <scope>NUCLEOTIDE SEQUENCE [LARGE SCALE GENOMIC DNA]</scope>
    <source>
        <strain evidence="3 4">WD2A32</strain>
    </source>
</reference>
<protein>
    <submittedName>
        <fullName evidence="3">Uncharacterized protein</fullName>
    </submittedName>
</protein>
<feature type="region of interest" description="Disordered" evidence="1">
    <location>
        <begin position="147"/>
        <end position="170"/>
    </location>
</feature>